<dbReference type="InterPro" id="IPR035948">
    <property type="entry name" value="YwqG-like_sf"/>
</dbReference>
<name>A0ABT4DVH8_9BACL</name>
<proteinExistence type="predicted"/>
<evidence type="ECO:0000313" key="1">
    <source>
        <dbReference type="EMBL" id="MCY9521339.1"/>
    </source>
</evidence>
<dbReference type="RefSeq" id="WP_268601179.1">
    <property type="nucleotide sequence ID" value="NZ_JAMDLV010000021.1"/>
</dbReference>
<dbReference type="SUPFAM" id="SSF103032">
    <property type="entry name" value="Hypothetical protein YwqG"/>
    <property type="match status" value="1"/>
</dbReference>
<organism evidence="1 2">
    <name type="scientific">Paenibacillus apiarius</name>
    <dbReference type="NCBI Taxonomy" id="46240"/>
    <lineage>
        <taxon>Bacteria</taxon>
        <taxon>Bacillati</taxon>
        <taxon>Bacillota</taxon>
        <taxon>Bacilli</taxon>
        <taxon>Bacillales</taxon>
        <taxon>Paenibacillaceae</taxon>
        <taxon>Paenibacillus</taxon>
    </lineage>
</organism>
<dbReference type="Gene3D" id="2.30.320.10">
    <property type="entry name" value="YwqG-like"/>
    <property type="match status" value="1"/>
</dbReference>
<gene>
    <name evidence="1" type="ORF">M5X09_16975</name>
</gene>
<sequence>MTERIPCKTEGCSATILPTTAAKTGGTCMPCHQEQERQKRQAYIEQHRRTVNLYEGLTDPVDILKVMHAPRKYDPLIQYVPYPLSREQVYVSLTAEEAGRMLKYALELLAAGDESEADHILLSLVCYRNDNIAEALPELIERGMYHSSILFKDASPDIRDRLLQQVEWDNDNRNHLLLILSWIGDSVVVGQFREWRLHPPKWAGQLFVGTEVYALEGGWELTPNGEKRNLIHDLNYAIRPTGEQDNGAVEASAAHFLKTSDSNCPWCKGKLTILMDADTSHPSLAYLGLPMERLQVETCEHCGGFGTIYMELDHQGVPVWSRFNQKPEYLPSFDSEDRSVVIAPGLTLSPDPQSPYYAAIWTLTQQDSQIGGHPSWVQDADYPVCPCCDKRMRFIGQVDWADFDQYGEGIFYMFVCTGDRITAALYQQS</sequence>
<comment type="caution">
    <text evidence="1">The sequence shown here is derived from an EMBL/GenBank/DDBJ whole genome shotgun (WGS) entry which is preliminary data.</text>
</comment>
<protein>
    <submittedName>
        <fullName evidence="1">DUF1963 domain-containing protein</fullName>
    </submittedName>
</protein>
<dbReference type="Proteomes" id="UP001207626">
    <property type="component" value="Unassembled WGS sequence"/>
</dbReference>
<accession>A0ABT4DVH8</accession>
<evidence type="ECO:0000313" key="2">
    <source>
        <dbReference type="Proteomes" id="UP001207626"/>
    </source>
</evidence>
<reference evidence="1 2" key="1">
    <citation type="submission" date="2022-05" db="EMBL/GenBank/DDBJ databases">
        <title>Genome Sequencing of Bee-Associated Microbes.</title>
        <authorList>
            <person name="Dunlap C."/>
        </authorList>
    </citation>
    <scope>NUCLEOTIDE SEQUENCE [LARGE SCALE GENOMIC DNA]</scope>
    <source>
        <strain evidence="1 2">NRRL NRS-1438</strain>
    </source>
</reference>
<keyword evidence="2" id="KW-1185">Reference proteome</keyword>
<dbReference type="EMBL" id="JAMDLW010000022">
    <property type="protein sequence ID" value="MCY9521339.1"/>
    <property type="molecule type" value="Genomic_DNA"/>
</dbReference>